<gene>
    <name evidence="5" type="ordered locus">Rvan_0313</name>
</gene>
<evidence type="ECO:0000256" key="1">
    <source>
        <dbReference type="ARBA" id="ARBA00006721"/>
    </source>
</evidence>
<protein>
    <submittedName>
        <fullName evidence="5">Glycosyl transferase family 2</fullName>
    </submittedName>
</protein>
<accession>E3I737</accession>
<feature type="domain" description="Glycosyltransferase 2-like" evidence="4">
    <location>
        <begin position="12"/>
        <end position="98"/>
    </location>
</feature>
<dbReference type="PANTHER" id="PTHR10730">
    <property type="entry name" value="PROCOLLAGEN-LYSINE,2-OXOGLUTARATE 5-DIOXYGENASE/GLYCOSYLTRANSFERASE 25 FAMILY MEMBER"/>
    <property type="match status" value="1"/>
</dbReference>
<evidence type="ECO:0000259" key="4">
    <source>
        <dbReference type="Pfam" id="PF00535"/>
    </source>
</evidence>
<keyword evidence="3 5" id="KW-0808">Transferase</keyword>
<keyword evidence="6" id="KW-1185">Reference proteome</keyword>
<dbReference type="HOGENOM" id="CLU_014076_0_0_5"/>
<organism evidence="5 6">
    <name type="scientific">Rhodomicrobium vannielii (strain ATCC 17100 / DSM 162 / LMG 4299 / NCIMB 10020 / ATH 3.1.1)</name>
    <dbReference type="NCBI Taxonomy" id="648757"/>
    <lineage>
        <taxon>Bacteria</taxon>
        <taxon>Pseudomonadati</taxon>
        <taxon>Pseudomonadota</taxon>
        <taxon>Alphaproteobacteria</taxon>
        <taxon>Hyphomicrobiales</taxon>
        <taxon>Hyphomicrobiaceae</taxon>
        <taxon>Rhodomicrobium</taxon>
    </lineage>
</organism>
<dbReference type="AlphaFoldDB" id="E3I737"/>
<dbReference type="GO" id="GO:0050211">
    <property type="term" value="F:procollagen galactosyltransferase activity"/>
    <property type="evidence" value="ECO:0007669"/>
    <property type="project" value="TreeGrafter"/>
</dbReference>
<evidence type="ECO:0000313" key="6">
    <source>
        <dbReference type="Proteomes" id="UP000001399"/>
    </source>
</evidence>
<dbReference type="STRING" id="648757.Rvan_0313"/>
<dbReference type="Proteomes" id="UP000001399">
    <property type="component" value="Chromosome"/>
</dbReference>
<evidence type="ECO:0000313" key="5">
    <source>
        <dbReference type="EMBL" id="ADP69602.1"/>
    </source>
</evidence>
<dbReference type="SUPFAM" id="SSF53448">
    <property type="entry name" value="Nucleotide-diphospho-sugar transferases"/>
    <property type="match status" value="2"/>
</dbReference>
<comment type="similarity">
    <text evidence="1">Belongs to the glycosyltransferase 25 family.</text>
</comment>
<proteinExistence type="inferred from homology"/>
<dbReference type="InterPro" id="IPR029044">
    <property type="entry name" value="Nucleotide-diphossugar_trans"/>
</dbReference>
<reference evidence="6" key="1">
    <citation type="journal article" date="2011" name="J. Bacteriol.">
        <title>Genome sequences of eight morphologically diverse alphaproteobacteria.</title>
        <authorList>
            <consortium name="US DOE Joint Genome Institute"/>
            <person name="Brown P.J."/>
            <person name="Kysela D.T."/>
            <person name="Buechlein A."/>
            <person name="Hemmerich C."/>
            <person name="Brun Y.V."/>
        </authorList>
    </citation>
    <scope>NUCLEOTIDE SEQUENCE [LARGE SCALE GENOMIC DNA]</scope>
    <source>
        <strain evidence="6">ATCC 17100 / ATH 3.1.1 / DSM 162 / LMG 4299</strain>
    </source>
</reference>
<dbReference type="Pfam" id="PF03452">
    <property type="entry name" value="Anp1"/>
    <property type="match status" value="1"/>
</dbReference>
<name>E3I737_RHOVT</name>
<dbReference type="Gene3D" id="3.90.550.10">
    <property type="entry name" value="Spore Coat Polysaccharide Biosynthesis Protein SpsA, Chain A"/>
    <property type="match status" value="2"/>
</dbReference>
<dbReference type="Pfam" id="PF00535">
    <property type="entry name" value="Glycos_transf_2"/>
    <property type="match status" value="1"/>
</dbReference>
<dbReference type="KEGG" id="rva:Rvan_0313"/>
<dbReference type="InterPro" id="IPR001173">
    <property type="entry name" value="Glyco_trans_2-like"/>
</dbReference>
<dbReference type="InterPro" id="IPR050757">
    <property type="entry name" value="Collagen_mod_GT25"/>
</dbReference>
<dbReference type="PANTHER" id="PTHR10730:SF53">
    <property type="entry name" value="GLYCOSYLTRANSFERASE 25 FAMILY MEMBER"/>
    <property type="match status" value="1"/>
</dbReference>
<keyword evidence="2" id="KW-0328">Glycosyltransferase</keyword>
<dbReference type="eggNOG" id="COG1215">
    <property type="taxonomic scope" value="Bacteria"/>
</dbReference>
<dbReference type="EMBL" id="CP002292">
    <property type="protein sequence ID" value="ADP69602.1"/>
    <property type="molecule type" value="Genomic_DNA"/>
</dbReference>
<dbReference type="CAZy" id="GT2">
    <property type="family name" value="Glycosyltransferase Family 2"/>
</dbReference>
<evidence type="ECO:0000256" key="3">
    <source>
        <dbReference type="ARBA" id="ARBA00022679"/>
    </source>
</evidence>
<evidence type="ECO:0000256" key="2">
    <source>
        <dbReference type="ARBA" id="ARBA00022676"/>
    </source>
</evidence>
<dbReference type="RefSeq" id="WP_013418009.1">
    <property type="nucleotide sequence ID" value="NC_014664.1"/>
</dbReference>
<sequence>MKNKNQIICLNMIVKNEAAVIRRCLDSVRPIIGHWVIVDTGSTDGTQDIIREHLRDLPGELHERPWRDFAHNRTEALELARGKGDYTLIIDADDVLEFEPGNTIPELAADQYAIEIQHGSIVHSRTQIVRSALPWRWEGVLHEYLTCEEASSDGQLPGIRLKVNDDGARRKDPETYRRDARVLETALRTETNPFLIARYRFYLAQSYRDCRESVRALQQYLIRAELGFWQEEVFISLYSVAQLKEELGHAEQDVIDAYLRAADASPSRAEALHGASKFCRLKGRNEEGYQLAKRGLQIPMPSDGLFVEAWIYETGLLDEFSVNAYWSGHMRDCLYASLKLLASGKLSDEDRTRVSANAQVASESLDQDRNLGSLVADDFVQQHALVAPRMLRSRLKAAPRVLVAILAKQKEEFLPLHLECIESLDYPKSSIVLYIRTNNNTDGTERILREWAKRVGHLYADVEFDAEEVEVPVEQFSVHEWNETRFDVLGHIRNVSLSRALAHRCDFYFVADVDNFIRPCTLRELVALDLPIVAPFLRSLSPDDPYSNYHAEIDASGYFEDCDQYSWILNRWIRGVIEVPVTHCTYLIRADVLGELAYRDGTARHEYVIFSESARRHGIPQYFDNRQVYGYIAFGDGHDRYIAGGAELARELLRGDPMFGHGTETTVAVRSIELCA</sequence>